<feature type="transmembrane region" description="Helical" evidence="7">
    <location>
        <begin position="406"/>
        <end position="426"/>
    </location>
</feature>
<sequence length="580" mass="61997">MNASPPKEKNAANVFEREVPYKGEDLDEAALNDDAALAVLGYRQEFKRGFSPMEIFGLSFSIIGLFPSIASVLVFAIPYGGPVALIWGWATCSLFLVLIALALAELASAAPTSGGLYYWTWAFASPRWRNILAWIVGCEYADTSSLRLTLIYSNSMGLIAGVASIDWGCAVQLMAAVSIGSNETFVPTTAQTYGVFVAVLLCHAVVGSLATHVIARLQNLYTAVNILLCLAIIIALPAATPKEFRNPPSFAFSGFINLYGWPNGFAFVLSFLAPLWTIAGGFDGPVHVSEEASNARTAVPWAIISAVVVSSVLGWIINIVLSLCMGTDMEAIMTNPIGQPMATIIFNSLGRNGTLAVWSIVVIVQFLMGSSSLVAASRQMFAFARDKAIPFSGRISHVNDRTRTPVTAVWASAFVALVIGLIGFAGPIGSSAIFGLSIAGQYTAFSIPVMCRFLGGREWEPGPFTLGRAGVPVGIVAVAWMIFAIVIFAFPSAPGPDAEGMNYMPVVYGAWIGFCLLYYYMPVYGGVYWFNGPRTTIHANRTAHTYTSRSDEDAIPDTSNSVDRPSEKGSAASALSQAHT</sequence>
<evidence type="ECO:0000256" key="3">
    <source>
        <dbReference type="ARBA" id="ARBA00022692"/>
    </source>
</evidence>
<dbReference type="GO" id="GO:0016020">
    <property type="term" value="C:membrane"/>
    <property type="evidence" value="ECO:0007669"/>
    <property type="project" value="UniProtKB-SubCell"/>
</dbReference>
<dbReference type="Pfam" id="PF13520">
    <property type="entry name" value="AA_permease_2"/>
    <property type="match status" value="1"/>
</dbReference>
<dbReference type="EMBL" id="ML143433">
    <property type="protein sequence ID" value="TBU27387.1"/>
    <property type="molecule type" value="Genomic_DNA"/>
</dbReference>
<proteinExistence type="predicted"/>
<comment type="subcellular location">
    <subcellularLocation>
        <location evidence="1">Membrane</location>
        <topology evidence="1">Multi-pass membrane protein</topology>
    </subcellularLocation>
</comment>
<dbReference type="GO" id="GO:0022857">
    <property type="term" value="F:transmembrane transporter activity"/>
    <property type="evidence" value="ECO:0007669"/>
    <property type="project" value="InterPro"/>
</dbReference>
<protein>
    <submittedName>
        <fullName evidence="8">APC amino acid permease</fullName>
    </submittedName>
</protein>
<name>A0A4Q9MK95_9APHY</name>
<dbReference type="InterPro" id="IPR004840">
    <property type="entry name" value="Amino_acid_permease_CS"/>
</dbReference>
<reference evidence="8" key="1">
    <citation type="submission" date="2019-01" db="EMBL/GenBank/DDBJ databases">
        <title>Draft genome sequences of three monokaryotic isolates of the white-rot basidiomycete fungus Dichomitus squalens.</title>
        <authorList>
            <consortium name="DOE Joint Genome Institute"/>
            <person name="Lopez S.C."/>
            <person name="Andreopoulos B."/>
            <person name="Pangilinan J."/>
            <person name="Lipzen A."/>
            <person name="Riley R."/>
            <person name="Ahrendt S."/>
            <person name="Ng V."/>
            <person name="Barry K."/>
            <person name="Daum C."/>
            <person name="Grigoriev I.V."/>
            <person name="Hilden K.S."/>
            <person name="Makela M.R."/>
            <person name="de Vries R.P."/>
        </authorList>
    </citation>
    <scope>NUCLEOTIDE SEQUENCE [LARGE SCALE GENOMIC DNA]</scope>
    <source>
        <strain evidence="8">OM18370.1</strain>
    </source>
</reference>
<feature type="transmembrane region" description="Helical" evidence="7">
    <location>
        <begin position="260"/>
        <end position="279"/>
    </location>
</feature>
<keyword evidence="5 7" id="KW-0472">Membrane</keyword>
<feature type="transmembrane region" description="Helical" evidence="7">
    <location>
        <begin position="299"/>
        <end position="324"/>
    </location>
</feature>
<accession>A0A4Q9MK95</accession>
<evidence type="ECO:0000256" key="4">
    <source>
        <dbReference type="ARBA" id="ARBA00022989"/>
    </source>
</evidence>
<feature type="transmembrane region" description="Helical" evidence="7">
    <location>
        <begin position="355"/>
        <end position="376"/>
    </location>
</feature>
<dbReference type="AlphaFoldDB" id="A0A4Q9MK95"/>
<dbReference type="PANTHER" id="PTHR45649:SF6">
    <property type="entry name" value="GABA-SPECIFIC PERMEASE"/>
    <property type="match status" value="1"/>
</dbReference>
<feature type="transmembrane region" description="Helical" evidence="7">
    <location>
        <begin position="466"/>
        <end position="490"/>
    </location>
</feature>
<feature type="transmembrane region" description="Helical" evidence="7">
    <location>
        <begin position="432"/>
        <end position="454"/>
    </location>
</feature>
<dbReference type="InterPro" id="IPR002293">
    <property type="entry name" value="AA/rel_permease1"/>
</dbReference>
<dbReference type="Proteomes" id="UP000292957">
    <property type="component" value="Unassembled WGS sequence"/>
</dbReference>
<evidence type="ECO:0000256" key="6">
    <source>
        <dbReference type="SAM" id="MobiDB-lite"/>
    </source>
</evidence>
<organism evidence="8">
    <name type="scientific">Dichomitus squalens</name>
    <dbReference type="NCBI Taxonomy" id="114155"/>
    <lineage>
        <taxon>Eukaryota</taxon>
        <taxon>Fungi</taxon>
        <taxon>Dikarya</taxon>
        <taxon>Basidiomycota</taxon>
        <taxon>Agaricomycotina</taxon>
        <taxon>Agaricomycetes</taxon>
        <taxon>Polyporales</taxon>
        <taxon>Polyporaceae</taxon>
        <taxon>Dichomitus</taxon>
    </lineage>
</organism>
<feature type="region of interest" description="Disordered" evidence="6">
    <location>
        <begin position="548"/>
        <end position="580"/>
    </location>
</feature>
<keyword evidence="4 7" id="KW-1133">Transmembrane helix</keyword>
<dbReference type="Gene3D" id="1.20.1740.10">
    <property type="entry name" value="Amino acid/polyamine transporter I"/>
    <property type="match status" value="1"/>
</dbReference>
<feature type="transmembrane region" description="Helical" evidence="7">
    <location>
        <begin position="220"/>
        <end position="239"/>
    </location>
</feature>
<feature type="transmembrane region" description="Helical" evidence="7">
    <location>
        <begin position="83"/>
        <end position="104"/>
    </location>
</feature>
<evidence type="ECO:0000256" key="1">
    <source>
        <dbReference type="ARBA" id="ARBA00004141"/>
    </source>
</evidence>
<dbReference type="PIRSF" id="PIRSF006060">
    <property type="entry name" value="AA_transporter"/>
    <property type="match status" value="1"/>
</dbReference>
<feature type="transmembrane region" description="Helical" evidence="7">
    <location>
        <begin position="156"/>
        <end position="180"/>
    </location>
</feature>
<gene>
    <name evidence="8" type="ORF">BD311DRAFT_665564</name>
</gene>
<dbReference type="PROSITE" id="PS00218">
    <property type="entry name" value="AMINO_ACID_PERMEASE_1"/>
    <property type="match status" value="1"/>
</dbReference>
<feature type="transmembrane region" description="Helical" evidence="7">
    <location>
        <begin position="192"/>
        <end position="214"/>
    </location>
</feature>
<evidence type="ECO:0000256" key="7">
    <source>
        <dbReference type="SAM" id="Phobius"/>
    </source>
</evidence>
<evidence type="ECO:0000256" key="2">
    <source>
        <dbReference type="ARBA" id="ARBA00022448"/>
    </source>
</evidence>
<dbReference type="OrthoDB" id="4476201at2759"/>
<dbReference type="PANTHER" id="PTHR45649">
    <property type="entry name" value="AMINO-ACID PERMEASE BAT1"/>
    <property type="match status" value="1"/>
</dbReference>
<keyword evidence="2" id="KW-0813">Transport</keyword>
<evidence type="ECO:0000313" key="8">
    <source>
        <dbReference type="EMBL" id="TBU27387.1"/>
    </source>
</evidence>
<dbReference type="GO" id="GO:0006865">
    <property type="term" value="P:amino acid transport"/>
    <property type="evidence" value="ECO:0007669"/>
    <property type="project" value="InterPro"/>
</dbReference>
<evidence type="ECO:0000256" key="5">
    <source>
        <dbReference type="ARBA" id="ARBA00023136"/>
    </source>
</evidence>
<keyword evidence="3 7" id="KW-0812">Transmembrane</keyword>
<feature type="transmembrane region" description="Helical" evidence="7">
    <location>
        <begin position="55"/>
        <end position="77"/>
    </location>
</feature>
<feature type="transmembrane region" description="Helical" evidence="7">
    <location>
        <begin position="510"/>
        <end position="531"/>
    </location>
</feature>